<evidence type="ECO:0000256" key="9">
    <source>
        <dbReference type="ARBA" id="ARBA00023065"/>
    </source>
</evidence>
<keyword evidence="14" id="KW-1185">Reference proteome</keyword>
<accession>A0A7R9L613</accession>
<comment type="function">
    <text evidence="12">Structural component of the gap junctions.</text>
</comment>
<dbReference type="AlphaFoldDB" id="A0A7R9L613"/>
<dbReference type="OrthoDB" id="5867527at2759"/>
<keyword evidence="8 12" id="KW-1133">Transmembrane helix</keyword>
<evidence type="ECO:0000256" key="10">
    <source>
        <dbReference type="ARBA" id="ARBA00023136"/>
    </source>
</evidence>
<keyword evidence="6" id="KW-0303">Gap junction</keyword>
<evidence type="ECO:0000313" key="14">
    <source>
        <dbReference type="Proteomes" id="UP000759131"/>
    </source>
</evidence>
<feature type="transmembrane region" description="Helical" evidence="12">
    <location>
        <begin position="56"/>
        <end position="76"/>
    </location>
</feature>
<evidence type="ECO:0000256" key="4">
    <source>
        <dbReference type="ARBA" id="ARBA00022475"/>
    </source>
</evidence>
<evidence type="ECO:0000256" key="3">
    <source>
        <dbReference type="ARBA" id="ARBA00022448"/>
    </source>
</evidence>
<dbReference type="PROSITE" id="PS51013">
    <property type="entry name" value="PANNEXIN"/>
    <property type="match status" value="1"/>
</dbReference>
<evidence type="ECO:0000313" key="13">
    <source>
        <dbReference type="EMBL" id="CAD7635477.1"/>
    </source>
</evidence>
<evidence type="ECO:0000256" key="7">
    <source>
        <dbReference type="ARBA" id="ARBA00022949"/>
    </source>
</evidence>
<dbReference type="GO" id="GO:0005243">
    <property type="term" value="F:gap junction channel activity"/>
    <property type="evidence" value="ECO:0007669"/>
    <property type="project" value="TreeGrafter"/>
</dbReference>
<dbReference type="Pfam" id="PF00876">
    <property type="entry name" value="Innexin"/>
    <property type="match status" value="1"/>
</dbReference>
<keyword evidence="11 12" id="KW-0407">Ion channel</keyword>
<comment type="similarity">
    <text evidence="12">Belongs to the pannexin family.</text>
</comment>
<proteinExistence type="inferred from homology"/>
<dbReference type="Proteomes" id="UP000759131">
    <property type="component" value="Unassembled WGS sequence"/>
</dbReference>
<sequence length="312" mass="36760">SILTRNTCATNKQVIGQKEVHNQLAYSSINRIIMLDVFRSLKTLLKTSRVQIDNNVFRLHYSITVILLLAFCVIITTKQYVGDPIDCVRSEAIPQRFIRHILFHKEVGVDVVAPGVDMESNQKEFRYHKYYQWVCFVLFFQSTLFYIPRWLWKMWEGGKIQALMMDLDVGVCSDQEKKQKKKLLVDYLYNSRGHHDWYAARYLFCEVLALANVIAQMYMLDKFFDGEFLTYGLQVIQFAQQDQDLTMNEEVECDPGWDAMVIPVHYSVLHVVVFYFMFGFKLDPCLKPISDLNSGHIFYKRIYNNTQYLCHK</sequence>
<keyword evidence="5 12" id="KW-0812">Transmembrane</keyword>
<dbReference type="PANTHER" id="PTHR11893">
    <property type="entry name" value="INNEXIN"/>
    <property type="match status" value="1"/>
</dbReference>
<dbReference type="GO" id="GO:0005921">
    <property type="term" value="C:gap junction"/>
    <property type="evidence" value="ECO:0007669"/>
    <property type="project" value="UniProtKB-SubCell"/>
</dbReference>
<feature type="non-terminal residue" evidence="13">
    <location>
        <position position="312"/>
    </location>
</feature>
<evidence type="ECO:0000256" key="11">
    <source>
        <dbReference type="ARBA" id="ARBA00023303"/>
    </source>
</evidence>
<protein>
    <recommendedName>
        <fullName evidence="12">Innexin</fullName>
    </recommendedName>
</protein>
<keyword evidence="9 12" id="KW-0406">Ion transport</keyword>
<evidence type="ECO:0000256" key="5">
    <source>
        <dbReference type="ARBA" id="ARBA00022692"/>
    </source>
</evidence>
<evidence type="ECO:0000256" key="1">
    <source>
        <dbReference type="ARBA" id="ARBA00004610"/>
    </source>
</evidence>
<reference evidence="13" key="1">
    <citation type="submission" date="2020-11" db="EMBL/GenBank/DDBJ databases">
        <authorList>
            <person name="Tran Van P."/>
        </authorList>
    </citation>
    <scope>NUCLEOTIDE SEQUENCE</scope>
</reference>
<comment type="subcellular location">
    <subcellularLocation>
        <location evidence="1">Cell junction</location>
        <location evidence="1">Gap junction</location>
    </subcellularLocation>
    <subcellularLocation>
        <location evidence="2 12">Cell membrane</location>
        <topology evidence="2 12">Multi-pass membrane protein</topology>
    </subcellularLocation>
</comment>
<name>A0A7R9L613_9ACAR</name>
<gene>
    <name evidence="12" type="primary">inx</name>
    <name evidence="13" type="ORF">OSB1V03_LOCUS15868</name>
</gene>
<evidence type="ECO:0000256" key="2">
    <source>
        <dbReference type="ARBA" id="ARBA00004651"/>
    </source>
</evidence>
<keyword evidence="7" id="KW-0965">Cell junction</keyword>
<evidence type="ECO:0000256" key="6">
    <source>
        <dbReference type="ARBA" id="ARBA00022868"/>
    </source>
</evidence>
<feature type="non-terminal residue" evidence="13">
    <location>
        <position position="1"/>
    </location>
</feature>
<dbReference type="GO" id="GO:0005886">
    <property type="term" value="C:plasma membrane"/>
    <property type="evidence" value="ECO:0007669"/>
    <property type="project" value="UniProtKB-SubCell"/>
</dbReference>
<keyword evidence="3 12" id="KW-0813">Transport</keyword>
<keyword evidence="4" id="KW-1003">Cell membrane</keyword>
<dbReference type="EMBL" id="OC871535">
    <property type="protein sequence ID" value="CAD7635477.1"/>
    <property type="molecule type" value="Genomic_DNA"/>
</dbReference>
<dbReference type="InterPro" id="IPR000990">
    <property type="entry name" value="Innexin"/>
</dbReference>
<evidence type="ECO:0000256" key="8">
    <source>
        <dbReference type="ARBA" id="ARBA00022989"/>
    </source>
</evidence>
<dbReference type="PRINTS" id="PR01262">
    <property type="entry name" value="INNEXIN"/>
</dbReference>
<dbReference type="EMBL" id="CAJPIZ010016960">
    <property type="protein sequence ID" value="CAG2115907.1"/>
    <property type="molecule type" value="Genomic_DNA"/>
</dbReference>
<feature type="transmembrane region" description="Helical" evidence="12">
    <location>
        <begin position="130"/>
        <end position="147"/>
    </location>
</feature>
<organism evidence="13">
    <name type="scientific">Medioppia subpectinata</name>
    <dbReference type="NCBI Taxonomy" id="1979941"/>
    <lineage>
        <taxon>Eukaryota</taxon>
        <taxon>Metazoa</taxon>
        <taxon>Ecdysozoa</taxon>
        <taxon>Arthropoda</taxon>
        <taxon>Chelicerata</taxon>
        <taxon>Arachnida</taxon>
        <taxon>Acari</taxon>
        <taxon>Acariformes</taxon>
        <taxon>Sarcoptiformes</taxon>
        <taxon>Oribatida</taxon>
        <taxon>Brachypylina</taxon>
        <taxon>Oppioidea</taxon>
        <taxon>Oppiidae</taxon>
        <taxon>Medioppia</taxon>
    </lineage>
</organism>
<keyword evidence="10 12" id="KW-0472">Membrane</keyword>
<feature type="transmembrane region" description="Helical" evidence="12">
    <location>
        <begin position="260"/>
        <end position="280"/>
    </location>
</feature>
<feature type="transmembrane region" description="Helical" evidence="12">
    <location>
        <begin position="199"/>
        <end position="219"/>
    </location>
</feature>
<evidence type="ECO:0000256" key="12">
    <source>
        <dbReference type="RuleBase" id="RU010713"/>
    </source>
</evidence>
<dbReference type="GO" id="GO:0034220">
    <property type="term" value="P:monoatomic ion transmembrane transport"/>
    <property type="evidence" value="ECO:0007669"/>
    <property type="project" value="UniProtKB-KW"/>
</dbReference>
<dbReference type="PANTHER" id="PTHR11893:SF40">
    <property type="entry name" value="INNEXIN SHAKING-B"/>
    <property type="match status" value="1"/>
</dbReference>